<evidence type="ECO:0000256" key="7">
    <source>
        <dbReference type="ARBA" id="ARBA00023242"/>
    </source>
</evidence>
<feature type="domain" description="R3H" evidence="11">
    <location>
        <begin position="344"/>
        <end position="408"/>
    </location>
</feature>
<dbReference type="GO" id="GO:0005524">
    <property type="term" value="F:ATP binding"/>
    <property type="evidence" value="ECO:0007669"/>
    <property type="project" value="UniProtKB-KW"/>
</dbReference>
<protein>
    <submittedName>
        <fullName evidence="12">Uncharacterized protein</fullName>
    </submittedName>
</protein>
<reference evidence="12" key="1">
    <citation type="submission" date="2023-11" db="EMBL/GenBank/DDBJ databases">
        <authorList>
            <person name="De Vega J J."/>
            <person name="De Vega J J."/>
        </authorList>
    </citation>
    <scope>NUCLEOTIDE SEQUENCE</scope>
</reference>
<comment type="caution">
    <text evidence="12">The sequence shown here is derived from an EMBL/GenBank/DDBJ whole genome shotgun (WGS) entry which is preliminary data.</text>
</comment>
<organism evidence="12 13">
    <name type="scientific">Mycena citricolor</name>
    <dbReference type="NCBI Taxonomy" id="2018698"/>
    <lineage>
        <taxon>Eukaryota</taxon>
        <taxon>Fungi</taxon>
        <taxon>Dikarya</taxon>
        <taxon>Basidiomycota</taxon>
        <taxon>Agaricomycotina</taxon>
        <taxon>Agaricomycetes</taxon>
        <taxon>Agaricomycetidae</taxon>
        <taxon>Agaricales</taxon>
        <taxon>Marasmiineae</taxon>
        <taxon>Mycenaceae</taxon>
        <taxon>Mycena</taxon>
    </lineage>
</organism>
<dbReference type="GO" id="GO:0003729">
    <property type="term" value="F:mRNA binding"/>
    <property type="evidence" value="ECO:0007669"/>
    <property type="project" value="TreeGrafter"/>
</dbReference>
<evidence type="ECO:0000256" key="3">
    <source>
        <dbReference type="ARBA" id="ARBA00022801"/>
    </source>
</evidence>
<evidence type="ECO:0000256" key="4">
    <source>
        <dbReference type="ARBA" id="ARBA00022806"/>
    </source>
</evidence>
<dbReference type="SMART" id="SM00360">
    <property type="entry name" value="RRM"/>
    <property type="match status" value="1"/>
</dbReference>
<dbReference type="PROSITE" id="PS50102">
    <property type="entry name" value="RRM"/>
    <property type="match status" value="1"/>
</dbReference>
<evidence type="ECO:0000259" key="11">
    <source>
        <dbReference type="PROSITE" id="PS51061"/>
    </source>
</evidence>
<dbReference type="PANTHER" id="PTHR23003:SF17">
    <property type="entry name" value="RNA-BINDING PROTEIN PIN4"/>
    <property type="match status" value="1"/>
</dbReference>
<sequence>DFSSTLTRQVRVHFSCSPSFLYNLDERLNERELRINMTSSPPDISTLSLSSSHQRLHESYEYEGNSGSRPQYHFATSPGIPIQSQYNPLTVGQSPGRLKGGARAGLPTQWLDNSDSRSLSPHNNSDFSSTGGSPPPGAHLVSPPPIGASPSQNLLDDEIIPTAIVIKNIPFNVKRETLLDIIASLSIPTPYAFNYHLDQQGSFRGLAFANFRQASDADAVVVALNGFDVQGRKLRVEYKKVLQAGEKERIEREKAIRRMRSMQLDKEQVTPASTPYDEFGAPNYTQRSFSGTQYPQQYSPTNVSPMPGPPYNHPIASSPAMPSQNPISPPASEKASANELDLNDAATLEIYSMILLFKDDRMRDELAFSRALTPKQRRVVHLVAQKLGVYHYSVGEGEERHAVVTRIDPSRQQQHPPRTLSRAPSAYLAQQSPSPLPSPALRVKKSMPDMKTLHSQAPRLAPRSSNGNIREGYATIAAPRRQSSGFGIPSLFSTGGAFNVPPVPSVPSLNAGHESPGGVVRQPRGPGAGGFVRRDSRVGLSEANTRGGLDARTHEPLEI</sequence>
<feature type="compositionally biased region" description="Polar residues" evidence="9">
    <location>
        <begin position="110"/>
        <end position="132"/>
    </location>
</feature>
<keyword evidence="4" id="KW-0347">Helicase</keyword>
<evidence type="ECO:0000313" key="12">
    <source>
        <dbReference type="EMBL" id="CAK5279388.1"/>
    </source>
</evidence>
<dbReference type="SUPFAM" id="SSF82708">
    <property type="entry name" value="R3H domain"/>
    <property type="match status" value="1"/>
</dbReference>
<proteinExistence type="predicted"/>
<dbReference type="InterPro" id="IPR001374">
    <property type="entry name" value="R3H_dom"/>
</dbReference>
<dbReference type="GO" id="GO:0005634">
    <property type="term" value="C:nucleus"/>
    <property type="evidence" value="ECO:0007669"/>
    <property type="project" value="UniProtKB-SubCell"/>
</dbReference>
<dbReference type="PANTHER" id="PTHR23003">
    <property type="entry name" value="RNA RECOGNITION MOTIF RRM DOMAIN CONTAINING PROTEIN"/>
    <property type="match status" value="1"/>
</dbReference>
<feature type="non-terminal residue" evidence="12">
    <location>
        <position position="1"/>
    </location>
</feature>
<feature type="region of interest" description="Disordered" evidence="9">
    <location>
        <begin position="85"/>
        <end position="148"/>
    </location>
</feature>
<dbReference type="EMBL" id="CAVNYO010000436">
    <property type="protein sequence ID" value="CAK5279388.1"/>
    <property type="molecule type" value="Genomic_DNA"/>
</dbReference>
<gene>
    <name evidence="12" type="ORF">MYCIT1_LOCUS29408</name>
</gene>
<dbReference type="Pfam" id="PF00076">
    <property type="entry name" value="RRM_1"/>
    <property type="match status" value="1"/>
</dbReference>
<dbReference type="CDD" id="cd02639">
    <property type="entry name" value="R3H_RRM"/>
    <property type="match status" value="1"/>
</dbReference>
<evidence type="ECO:0000256" key="6">
    <source>
        <dbReference type="ARBA" id="ARBA00022884"/>
    </source>
</evidence>
<dbReference type="PROSITE" id="PS51061">
    <property type="entry name" value="R3H"/>
    <property type="match status" value="1"/>
</dbReference>
<feature type="domain" description="RRM" evidence="10">
    <location>
        <begin position="162"/>
        <end position="241"/>
    </location>
</feature>
<keyword evidence="5" id="KW-0067">ATP-binding</keyword>
<dbReference type="AlphaFoldDB" id="A0AAD2HNV5"/>
<feature type="compositionally biased region" description="Low complexity" evidence="9">
    <location>
        <begin position="516"/>
        <end position="525"/>
    </location>
</feature>
<feature type="region of interest" description="Disordered" evidence="9">
    <location>
        <begin position="312"/>
        <end position="334"/>
    </location>
</feature>
<dbReference type="Proteomes" id="UP001295794">
    <property type="component" value="Unassembled WGS sequence"/>
</dbReference>
<dbReference type="Gene3D" id="3.30.1370.50">
    <property type="entry name" value="R3H-like domain"/>
    <property type="match status" value="1"/>
</dbReference>
<evidence type="ECO:0000256" key="5">
    <source>
        <dbReference type="ARBA" id="ARBA00022840"/>
    </source>
</evidence>
<evidence type="ECO:0000256" key="9">
    <source>
        <dbReference type="SAM" id="MobiDB-lite"/>
    </source>
</evidence>
<keyword evidence="13" id="KW-1185">Reference proteome</keyword>
<keyword evidence="7" id="KW-0539">Nucleus</keyword>
<dbReference type="FunFam" id="3.30.1370.50:FF:000002">
    <property type="entry name" value="Immunoglobulin mu DNA-binding protein 2"/>
    <property type="match status" value="1"/>
</dbReference>
<dbReference type="GO" id="GO:0016787">
    <property type="term" value="F:hydrolase activity"/>
    <property type="evidence" value="ECO:0007669"/>
    <property type="project" value="UniProtKB-KW"/>
</dbReference>
<dbReference type="InterPro" id="IPR012677">
    <property type="entry name" value="Nucleotide-bd_a/b_plait_sf"/>
</dbReference>
<accession>A0AAD2HNV5</accession>
<dbReference type="InterPro" id="IPR034069">
    <property type="entry name" value="R3H_Cip2"/>
</dbReference>
<dbReference type="InterPro" id="IPR036867">
    <property type="entry name" value="R3H_dom_sf"/>
</dbReference>
<dbReference type="Pfam" id="PF01424">
    <property type="entry name" value="R3H"/>
    <property type="match status" value="1"/>
</dbReference>
<comment type="subcellular location">
    <subcellularLocation>
        <location evidence="1">Nucleus</location>
    </subcellularLocation>
</comment>
<keyword evidence="6 8" id="KW-0694">RNA-binding</keyword>
<evidence type="ECO:0000259" key="10">
    <source>
        <dbReference type="PROSITE" id="PS50102"/>
    </source>
</evidence>
<dbReference type="InterPro" id="IPR050374">
    <property type="entry name" value="RRT5_SRSF_SR"/>
</dbReference>
<dbReference type="InterPro" id="IPR035979">
    <property type="entry name" value="RBD_domain_sf"/>
</dbReference>
<dbReference type="GO" id="GO:0005737">
    <property type="term" value="C:cytoplasm"/>
    <property type="evidence" value="ECO:0007669"/>
    <property type="project" value="TreeGrafter"/>
</dbReference>
<feature type="region of interest" description="Disordered" evidence="9">
    <location>
        <begin position="406"/>
        <end position="442"/>
    </location>
</feature>
<dbReference type="SMART" id="SM00393">
    <property type="entry name" value="R3H"/>
    <property type="match status" value="1"/>
</dbReference>
<feature type="compositionally biased region" description="Basic and acidic residues" evidence="9">
    <location>
        <begin position="549"/>
        <end position="559"/>
    </location>
</feature>
<evidence type="ECO:0000256" key="8">
    <source>
        <dbReference type="PROSITE-ProRule" id="PRU00176"/>
    </source>
</evidence>
<feature type="compositionally biased region" description="Pro residues" evidence="9">
    <location>
        <begin position="133"/>
        <end position="147"/>
    </location>
</feature>
<keyword evidence="3" id="KW-0378">Hydrolase</keyword>
<keyword evidence="2" id="KW-0547">Nucleotide-binding</keyword>
<dbReference type="SUPFAM" id="SSF54928">
    <property type="entry name" value="RNA-binding domain, RBD"/>
    <property type="match status" value="1"/>
</dbReference>
<dbReference type="Gene3D" id="3.30.70.330">
    <property type="match status" value="1"/>
</dbReference>
<evidence type="ECO:0000256" key="1">
    <source>
        <dbReference type="ARBA" id="ARBA00004123"/>
    </source>
</evidence>
<dbReference type="InterPro" id="IPR000504">
    <property type="entry name" value="RRM_dom"/>
</dbReference>
<name>A0AAD2HNV5_9AGAR</name>
<dbReference type="GO" id="GO:0003677">
    <property type="term" value="F:DNA binding"/>
    <property type="evidence" value="ECO:0007669"/>
    <property type="project" value="UniProtKB-ARBA"/>
</dbReference>
<evidence type="ECO:0000313" key="13">
    <source>
        <dbReference type="Proteomes" id="UP001295794"/>
    </source>
</evidence>
<dbReference type="GO" id="GO:0004386">
    <property type="term" value="F:helicase activity"/>
    <property type="evidence" value="ECO:0007669"/>
    <property type="project" value="UniProtKB-KW"/>
</dbReference>
<feature type="region of interest" description="Disordered" evidence="9">
    <location>
        <begin position="508"/>
        <end position="559"/>
    </location>
</feature>
<evidence type="ECO:0000256" key="2">
    <source>
        <dbReference type="ARBA" id="ARBA00022741"/>
    </source>
</evidence>